<reference evidence="7" key="1">
    <citation type="submission" date="2022-10" db="EMBL/GenBank/DDBJ databases">
        <title>Comparative genomic study of S. anginosus.</title>
        <authorList>
            <person name="Prasad A."/>
            <person name="Ene A."/>
            <person name="Jablonska S."/>
            <person name="Du J."/>
            <person name="Wolfe A.J."/>
            <person name="Putonti C."/>
        </authorList>
    </citation>
    <scope>NUCLEOTIDE SEQUENCE</scope>
    <source>
        <strain evidence="7">UMB6888</strain>
    </source>
</reference>
<dbReference type="AlphaFoldDB" id="A0AAW5TNM6"/>
<dbReference type="PROSITE" id="PS50929">
    <property type="entry name" value="ABC_TM1F"/>
    <property type="match status" value="1"/>
</dbReference>
<evidence type="ECO:0000313" key="7">
    <source>
        <dbReference type="EMBL" id="MCW1073486.1"/>
    </source>
</evidence>
<proteinExistence type="predicted"/>
<evidence type="ECO:0000256" key="5">
    <source>
        <dbReference type="SAM" id="Phobius"/>
    </source>
</evidence>
<organism evidence="7 8">
    <name type="scientific">Streptococcus anginosus</name>
    <dbReference type="NCBI Taxonomy" id="1328"/>
    <lineage>
        <taxon>Bacteria</taxon>
        <taxon>Bacillati</taxon>
        <taxon>Bacillota</taxon>
        <taxon>Bacilli</taxon>
        <taxon>Lactobacillales</taxon>
        <taxon>Streptococcaceae</taxon>
        <taxon>Streptococcus</taxon>
        <taxon>Streptococcus anginosus group</taxon>
    </lineage>
</organism>
<feature type="non-terminal residue" evidence="7">
    <location>
        <position position="1"/>
    </location>
</feature>
<dbReference type="GO" id="GO:0005524">
    <property type="term" value="F:ATP binding"/>
    <property type="evidence" value="ECO:0007669"/>
    <property type="project" value="InterPro"/>
</dbReference>
<dbReference type="RefSeq" id="WP_264344970.1">
    <property type="nucleotide sequence ID" value="NZ_JAPAIK010000225.1"/>
</dbReference>
<dbReference type="Pfam" id="PF00664">
    <property type="entry name" value="ABC_membrane"/>
    <property type="match status" value="1"/>
</dbReference>
<name>A0AAW5TNM6_STRAP</name>
<evidence type="ECO:0000256" key="3">
    <source>
        <dbReference type="ARBA" id="ARBA00022989"/>
    </source>
</evidence>
<feature type="transmembrane region" description="Helical" evidence="5">
    <location>
        <begin position="63"/>
        <end position="81"/>
    </location>
</feature>
<comment type="subcellular location">
    <subcellularLocation>
        <location evidence="1">Cell membrane</location>
        <topology evidence="1">Multi-pass membrane protein</topology>
    </subcellularLocation>
</comment>
<feature type="transmembrane region" description="Helical" evidence="5">
    <location>
        <begin position="87"/>
        <end position="106"/>
    </location>
</feature>
<keyword evidence="3 5" id="KW-1133">Transmembrane helix</keyword>
<keyword evidence="2 5" id="KW-0812">Transmembrane</keyword>
<keyword evidence="4 5" id="KW-0472">Membrane</keyword>
<evidence type="ECO:0000256" key="1">
    <source>
        <dbReference type="ARBA" id="ARBA00004651"/>
    </source>
</evidence>
<dbReference type="Gene3D" id="1.20.1560.10">
    <property type="entry name" value="ABC transporter type 1, transmembrane domain"/>
    <property type="match status" value="1"/>
</dbReference>
<evidence type="ECO:0000313" key="8">
    <source>
        <dbReference type="Proteomes" id="UP001208853"/>
    </source>
</evidence>
<dbReference type="SUPFAM" id="SSF90123">
    <property type="entry name" value="ABC transporter transmembrane region"/>
    <property type="match status" value="1"/>
</dbReference>
<feature type="domain" description="ABC transmembrane type-1" evidence="6">
    <location>
        <begin position="1"/>
        <end position="134"/>
    </location>
</feature>
<dbReference type="GO" id="GO:0005886">
    <property type="term" value="C:plasma membrane"/>
    <property type="evidence" value="ECO:0007669"/>
    <property type="project" value="UniProtKB-SubCell"/>
</dbReference>
<evidence type="ECO:0000259" key="6">
    <source>
        <dbReference type="PROSITE" id="PS50929"/>
    </source>
</evidence>
<dbReference type="InterPro" id="IPR036640">
    <property type="entry name" value="ABC1_TM_sf"/>
</dbReference>
<accession>A0AAW5TNM6</accession>
<feature type="non-terminal residue" evidence="7">
    <location>
        <position position="134"/>
    </location>
</feature>
<dbReference type="Proteomes" id="UP001208853">
    <property type="component" value="Unassembled WGS sequence"/>
</dbReference>
<dbReference type="GO" id="GO:0140359">
    <property type="term" value="F:ABC-type transporter activity"/>
    <property type="evidence" value="ECO:0007669"/>
    <property type="project" value="InterPro"/>
</dbReference>
<gene>
    <name evidence="7" type="ORF">OJ930_10945</name>
</gene>
<dbReference type="InterPro" id="IPR011527">
    <property type="entry name" value="ABC1_TM_dom"/>
</dbReference>
<comment type="caution">
    <text evidence="7">The sequence shown here is derived from an EMBL/GenBank/DDBJ whole genome shotgun (WGS) entry which is preliminary data.</text>
</comment>
<evidence type="ECO:0000256" key="2">
    <source>
        <dbReference type="ARBA" id="ARBA00022692"/>
    </source>
</evidence>
<sequence length="134" mass="15202">CNMVADMKKHSAGFDIVQQIRERMIIKLKKFSLGFYTNERLGEINTILHKDVDNMSLVVGHMWSRMFGDFLIGAVVFIGLASIDFKLAILMAVSVPIALVFLYLTINQSERIENQNNSALLDMVSLFVEYVRGI</sequence>
<protein>
    <submittedName>
        <fullName evidence="7">ABC transporter transmembrane domain-containing protein</fullName>
    </submittedName>
</protein>
<evidence type="ECO:0000256" key="4">
    <source>
        <dbReference type="ARBA" id="ARBA00023136"/>
    </source>
</evidence>
<dbReference type="EMBL" id="JAPAIK010000225">
    <property type="protein sequence ID" value="MCW1073486.1"/>
    <property type="molecule type" value="Genomic_DNA"/>
</dbReference>